<dbReference type="EMBL" id="PDSK01000117">
    <property type="protein sequence ID" value="PIE32162.1"/>
    <property type="molecule type" value="Genomic_DNA"/>
</dbReference>
<evidence type="ECO:0008006" key="4">
    <source>
        <dbReference type="Google" id="ProtNLM"/>
    </source>
</evidence>
<gene>
    <name evidence="2" type="ORF">CSA56_16265</name>
</gene>
<feature type="transmembrane region" description="Helical" evidence="1">
    <location>
        <begin position="12"/>
        <end position="31"/>
    </location>
</feature>
<accession>A0A2G6KAZ8</accession>
<comment type="caution">
    <text evidence="2">The sequence shown here is derived from an EMBL/GenBank/DDBJ whole genome shotgun (WGS) entry which is preliminary data.</text>
</comment>
<dbReference type="Pfam" id="PF09928">
    <property type="entry name" value="DUF2160"/>
    <property type="match status" value="1"/>
</dbReference>
<keyword evidence="1" id="KW-0812">Transmembrane</keyword>
<sequence length="57" mass="6251">MGFLPFETTAGDRVFVSVVTGIAVHLLWLRFLEPPGLPIWLGTLLSIILGFLIVKKG</sequence>
<keyword evidence="1" id="KW-0472">Membrane</keyword>
<evidence type="ECO:0000313" key="2">
    <source>
        <dbReference type="EMBL" id="PIE32162.1"/>
    </source>
</evidence>
<dbReference type="InterPro" id="IPR018678">
    <property type="entry name" value="DUF2160_TM"/>
</dbReference>
<evidence type="ECO:0000313" key="3">
    <source>
        <dbReference type="Proteomes" id="UP000230821"/>
    </source>
</evidence>
<protein>
    <recommendedName>
        <fullName evidence="4">EamA domain-containing protein</fullName>
    </recommendedName>
</protein>
<reference evidence="2 3" key="1">
    <citation type="submission" date="2017-10" db="EMBL/GenBank/DDBJ databases">
        <title>Novel microbial diversity and functional potential in the marine mammal oral microbiome.</title>
        <authorList>
            <person name="Dudek N.K."/>
            <person name="Sun C.L."/>
            <person name="Burstein D."/>
            <person name="Kantor R.S."/>
            <person name="Aliaga Goltsman D.S."/>
            <person name="Bik E.M."/>
            <person name="Thomas B.C."/>
            <person name="Banfield J.F."/>
            <person name="Relman D.A."/>
        </authorList>
    </citation>
    <scope>NUCLEOTIDE SEQUENCE [LARGE SCALE GENOMIC DNA]</scope>
    <source>
        <strain evidence="2">DOLJORAL78_47_16</strain>
    </source>
</reference>
<proteinExistence type="predicted"/>
<evidence type="ECO:0000256" key="1">
    <source>
        <dbReference type="SAM" id="Phobius"/>
    </source>
</evidence>
<keyword evidence="1" id="KW-1133">Transmembrane helix</keyword>
<organism evidence="2 3">
    <name type="scientific">candidate division KSB3 bacterium</name>
    <dbReference type="NCBI Taxonomy" id="2044937"/>
    <lineage>
        <taxon>Bacteria</taxon>
        <taxon>candidate division KSB3</taxon>
    </lineage>
</organism>
<feature type="transmembrane region" description="Helical" evidence="1">
    <location>
        <begin position="37"/>
        <end position="54"/>
    </location>
</feature>
<dbReference type="Proteomes" id="UP000230821">
    <property type="component" value="Unassembled WGS sequence"/>
</dbReference>
<name>A0A2G6KAZ8_9BACT</name>
<dbReference type="AlphaFoldDB" id="A0A2G6KAZ8"/>